<proteinExistence type="predicted"/>
<protein>
    <submittedName>
        <fullName evidence="2">Uncharacterized protein</fullName>
    </submittedName>
</protein>
<feature type="compositionally biased region" description="Pro residues" evidence="1">
    <location>
        <begin position="106"/>
        <end position="115"/>
    </location>
</feature>
<organism evidence="2 3">
    <name type="scientific">Nesidiocoris tenuis</name>
    <dbReference type="NCBI Taxonomy" id="355587"/>
    <lineage>
        <taxon>Eukaryota</taxon>
        <taxon>Metazoa</taxon>
        <taxon>Ecdysozoa</taxon>
        <taxon>Arthropoda</taxon>
        <taxon>Hexapoda</taxon>
        <taxon>Insecta</taxon>
        <taxon>Pterygota</taxon>
        <taxon>Neoptera</taxon>
        <taxon>Paraneoptera</taxon>
        <taxon>Hemiptera</taxon>
        <taxon>Heteroptera</taxon>
        <taxon>Panheteroptera</taxon>
        <taxon>Cimicomorpha</taxon>
        <taxon>Miridae</taxon>
        <taxon>Dicyphina</taxon>
        <taxon>Nesidiocoris</taxon>
    </lineage>
</organism>
<accession>A0A6H5GZD5</accession>
<feature type="compositionally biased region" description="Polar residues" evidence="1">
    <location>
        <begin position="28"/>
        <end position="49"/>
    </location>
</feature>
<evidence type="ECO:0000313" key="3">
    <source>
        <dbReference type="Proteomes" id="UP000479000"/>
    </source>
</evidence>
<keyword evidence="3" id="KW-1185">Reference proteome</keyword>
<feature type="non-terminal residue" evidence="2">
    <location>
        <position position="1"/>
    </location>
</feature>
<dbReference type="Proteomes" id="UP000479000">
    <property type="component" value="Unassembled WGS sequence"/>
</dbReference>
<gene>
    <name evidence="2" type="ORF">NTEN_LOCUS12056</name>
</gene>
<sequence>KRNTPHQDNSRDRTFYRNSRGRNFRGNPISNYRGSTHYNRGSFRGFSNQSRGRGFGYRSRGNRGFYTPHWYGNQFNNSYPPFQTQNQAYQMVPIPISAGTSQPQQNPSPFPTWQL</sequence>
<feature type="non-terminal residue" evidence="2">
    <location>
        <position position="115"/>
    </location>
</feature>
<evidence type="ECO:0000313" key="2">
    <source>
        <dbReference type="EMBL" id="CAB0006579.1"/>
    </source>
</evidence>
<feature type="region of interest" description="Disordered" evidence="1">
    <location>
        <begin position="96"/>
        <end position="115"/>
    </location>
</feature>
<feature type="region of interest" description="Disordered" evidence="1">
    <location>
        <begin position="1"/>
        <end position="55"/>
    </location>
</feature>
<name>A0A6H5GZD5_9HEMI</name>
<dbReference type="AlphaFoldDB" id="A0A6H5GZD5"/>
<dbReference type="EMBL" id="CADCXU010017865">
    <property type="protein sequence ID" value="CAB0006579.1"/>
    <property type="molecule type" value="Genomic_DNA"/>
</dbReference>
<evidence type="ECO:0000256" key="1">
    <source>
        <dbReference type="SAM" id="MobiDB-lite"/>
    </source>
</evidence>
<reference evidence="2 3" key="1">
    <citation type="submission" date="2020-02" db="EMBL/GenBank/DDBJ databases">
        <authorList>
            <person name="Ferguson B K."/>
        </authorList>
    </citation>
    <scope>NUCLEOTIDE SEQUENCE [LARGE SCALE GENOMIC DNA]</scope>
</reference>